<gene>
    <name evidence="2" type="ORF">NF556_20495</name>
</gene>
<feature type="domain" description="Glyoxalase-like" evidence="1">
    <location>
        <begin position="9"/>
        <end position="116"/>
    </location>
</feature>
<evidence type="ECO:0000259" key="1">
    <source>
        <dbReference type="Pfam" id="PF18029"/>
    </source>
</evidence>
<dbReference type="InterPro" id="IPR029068">
    <property type="entry name" value="Glyas_Bleomycin-R_OHBP_Dase"/>
</dbReference>
<dbReference type="InterPro" id="IPR041581">
    <property type="entry name" value="Glyoxalase_6"/>
</dbReference>
<reference evidence="2" key="1">
    <citation type="submission" date="2022-06" db="EMBL/GenBank/DDBJ databases">
        <title>Ornithinimicrobium HY1793.</title>
        <authorList>
            <person name="Huang Y."/>
        </authorList>
    </citation>
    <scope>NUCLEOTIDE SEQUENCE</scope>
    <source>
        <strain evidence="2">HY1793</strain>
    </source>
</reference>
<dbReference type="CDD" id="cd06587">
    <property type="entry name" value="VOC"/>
    <property type="match status" value="1"/>
</dbReference>
<sequence>MAIATYPGIVIDCPDPEQLARFYAGILDWKLEVSQGWADLKSDYGQCISFQQVEGFTAPDWPGQGTPQQMHLDLMVEDLDVAEAAILELGARKHEHQPGETFRVYLDPAGHPFCLCNC</sequence>
<dbReference type="PANTHER" id="PTHR35908">
    <property type="entry name" value="HYPOTHETICAL FUSION PROTEIN"/>
    <property type="match status" value="1"/>
</dbReference>
<accession>A0ABY4YT37</accession>
<proteinExistence type="predicted"/>
<dbReference type="SUPFAM" id="SSF54593">
    <property type="entry name" value="Glyoxalase/Bleomycin resistance protein/Dihydroxybiphenyl dioxygenase"/>
    <property type="match status" value="1"/>
</dbReference>
<dbReference type="EMBL" id="CP099489">
    <property type="protein sequence ID" value="USQ79933.1"/>
    <property type="molecule type" value="Genomic_DNA"/>
</dbReference>
<name>A0ABY4YT37_9MICO</name>
<dbReference type="Proteomes" id="UP001056455">
    <property type="component" value="Chromosome"/>
</dbReference>
<dbReference type="Gene3D" id="3.10.180.10">
    <property type="entry name" value="2,3-Dihydroxybiphenyl 1,2-Dioxygenase, domain 1"/>
    <property type="match status" value="1"/>
</dbReference>
<keyword evidence="3" id="KW-1185">Reference proteome</keyword>
<dbReference type="RefSeq" id="WP_252593084.1">
    <property type="nucleotide sequence ID" value="NZ_CP099489.1"/>
</dbReference>
<evidence type="ECO:0000313" key="3">
    <source>
        <dbReference type="Proteomes" id="UP001056455"/>
    </source>
</evidence>
<dbReference type="PANTHER" id="PTHR35908:SF1">
    <property type="entry name" value="CONSERVED PROTEIN"/>
    <property type="match status" value="1"/>
</dbReference>
<protein>
    <submittedName>
        <fullName evidence="2">VOC family protein</fullName>
    </submittedName>
</protein>
<evidence type="ECO:0000313" key="2">
    <source>
        <dbReference type="EMBL" id="USQ79933.1"/>
    </source>
</evidence>
<dbReference type="Pfam" id="PF18029">
    <property type="entry name" value="Glyoxalase_6"/>
    <property type="match status" value="1"/>
</dbReference>
<organism evidence="2 3">
    <name type="scientific">Ornithinimicrobium faecis</name>
    <dbReference type="NCBI Taxonomy" id="2934158"/>
    <lineage>
        <taxon>Bacteria</taxon>
        <taxon>Bacillati</taxon>
        <taxon>Actinomycetota</taxon>
        <taxon>Actinomycetes</taxon>
        <taxon>Micrococcales</taxon>
        <taxon>Ornithinimicrobiaceae</taxon>
        <taxon>Ornithinimicrobium</taxon>
    </lineage>
</organism>